<evidence type="ECO:0000256" key="6">
    <source>
        <dbReference type="SAM" id="Phobius"/>
    </source>
</evidence>
<feature type="transmembrane region" description="Helical" evidence="6">
    <location>
        <begin position="107"/>
        <end position="128"/>
    </location>
</feature>
<feature type="transmembrane region" description="Helical" evidence="6">
    <location>
        <begin position="12"/>
        <end position="30"/>
    </location>
</feature>
<keyword evidence="8" id="KW-1185">Reference proteome</keyword>
<dbReference type="GO" id="GO:0005886">
    <property type="term" value="C:plasma membrane"/>
    <property type="evidence" value="ECO:0007669"/>
    <property type="project" value="UniProtKB-SubCell"/>
</dbReference>
<accession>A0AA46I6K8</accession>
<evidence type="ECO:0000313" key="8">
    <source>
        <dbReference type="Proteomes" id="UP000294678"/>
    </source>
</evidence>
<dbReference type="Proteomes" id="UP000294678">
    <property type="component" value="Unassembled WGS sequence"/>
</dbReference>
<dbReference type="CDD" id="cd06580">
    <property type="entry name" value="TM_PBP1_transp_TpRbsC_like"/>
    <property type="match status" value="1"/>
</dbReference>
<dbReference type="Pfam" id="PF02653">
    <property type="entry name" value="BPD_transp_2"/>
    <property type="match status" value="1"/>
</dbReference>
<dbReference type="AlphaFoldDB" id="A0AA46I6K8"/>
<keyword evidence="3 6" id="KW-0812">Transmembrane</keyword>
<keyword evidence="4 6" id="KW-1133">Transmembrane helix</keyword>
<evidence type="ECO:0000256" key="2">
    <source>
        <dbReference type="ARBA" id="ARBA00022475"/>
    </source>
</evidence>
<comment type="caution">
    <text evidence="7">The sequence shown here is derived from an EMBL/GenBank/DDBJ whole genome shotgun (WGS) entry which is preliminary data.</text>
</comment>
<evidence type="ECO:0000256" key="5">
    <source>
        <dbReference type="ARBA" id="ARBA00023136"/>
    </source>
</evidence>
<dbReference type="EMBL" id="SOBG01000001">
    <property type="protein sequence ID" value="TDT72462.1"/>
    <property type="molecule type" value="Genomic_DNA"/>
</dbReference>
<feature type="transmembrane region" description="Helical" evidence="6">
    <location>
        <begin position="238"/>
        <end position="259"/>
    </location>
</feature>
<keyword evidence="7" id="KW-0813">Transport</keyword>
<evidence type="ECO:0000313" key="7">
    <source>
        <dbReference type="EMBL" id="TDT72462.1"/>
    </source>
</evidence>
<reference evidence="7 8" key="1">
    <citation type="submission" date="2019-03" db="EMBL/GenBank/DDBJ databases">
        <title>Genomic Encyclopedia of Type Strains, Phase IV (KMG-IV): sequencing the most valuable type-strain genomes for metagenomic binning, comparative biology and taxonomic classification.</title>
        <authorList>
            <person name="Goeker M."/>
        </authorList>
    </citation>
    <scope>NUCLEOTIDE SEQUENCE [LARGE SCALE GENOMIC DNA]</scope>
    <source>
        <strain evidence="7 8">DSM 100055</strain>
    </source>
</reference>
<keyword evidence="2" id="KW-1003">Cell membrane</keyword>
<evidence type="ECO:0000256" key="4">
    <source>
        <dbReference type="ARBA" id="ARBA00022989"/>
    </source>
</evidence>
<evidence type="ECO:0000256" key="1">
    <source>
        <dbReference type="ARBA" id="ARBA00004651"/>
    </source>
</evidence>
<organism evidence="7 8">
    <name type="scientific">Hypnocyclicus thermotrophus</name>
    <dbReference type="NCBI Taxonomy" id="1627895"/>
    <lineage>
        <taxon>Bacteria</taxon>
        <taxon>Fusobacteriati</taxon>
        <taxon>Fusobacteriota</taxon>
        <taxon>Fusobacteriia</taxon>
        <taxon>Fusobacteriales</taxon>
        <taxon>Fusobacteriaceae</taxon>
        <taxon>Hypnocyclicus</taxon>
    </lineage>
</organism>
<feature type="transmembrane region" description="Helical" evidence="6">
    <location>
        <begin position="189"/>
        <end position="209"/>
    </location>
</feature>
<gene>
    <name evidence="7" type="ORF">EV215_0268</name>
</gene>
<feature type="transmembrane region" description="Helical" evidence="6">
    <location>
        <begin position="320"/>
        <end position="338"/>
    </location>
</feature>
<keyword evidence="5 6" id="KW-0472">Membrane</keyword>
<name>A0AA46I6K8_9FUSO</name>
<dbReference type="RefSeq" id="WP_208320306.1">
    <property type="nucleotide sequence ID" value="NZ_SOBG01000001.1"/>
</dbReference>
<feature type="transmembrane region" description="Helical" evidence="6">
    <location>
        <begin position="280"/>
        <end position="300"/>
    </location>
</feature>
<sequence>MKNKLKELAIPFLSVLIALVIGGGVIIYLGENPLTAYGYLFGGAFGSDRGIARTMLEATPMIFSGLAIMFAYQAGMFNIGAQGQVVMGGLAAAAVGAFVNNHFINNVYVVVLIAAIAGFLWAAIAGYLKAKLGVHEVISTIMLNYIASNFEQYCLNYPLKEGGPLGPTPQTPPVMEISRLPLLLPDSRVYLNVGFIIALVAVVVVWFIFNKTVFGYEIKAVGFNFTAAENAGINAKKILLLTLGISGLLAGLAGAERVLGGVGQYTYRQGLMAEYGFDGIAVALLGKNTPIGVLISAFLFATLRVGGRAMQFNTSIPSQIIIIIQAVIILLIASENMLSDLLKKFKKKEAKA</sequence>
<dbReference type="PANTHER" id="PTHR47089">
    <property type="entry name" value="ABC TRANSPORTER, PERMEASE PROTEIN"/>
    <property type="match status" value="1"/>
</dbReference>
<dbReference type="GO" id="GO:0022857">
    <property type="term" value="F:transmembrane transporter activity"/>
    <property type="evidence" value="ECO:0007669"/>
    <property type="project" value="InterPro"/>
</dbReference>
<dbReference type="PANTHER" id="PTHR47089:SF1">
    <property type="entry name" value="GUANOSINE ABC TRANSPORTER PERMEASE PROTEIN NUPP"/>
    <property type="match status" value="1"/>
</dbReference>
<keyword evidence="7" id="KW-0762">Sugar transport</keyword>
<evidence type="ECO:0000256" key="3">
    <source>
        <dbReference type="ARBA" id="ARBA00022692"/>
    </source>
</evidence>
<feature type="transmembrane region" description="Helical" evidence="6">
    <location>
        <begin position="84"/>
        <end position="101"/>
    </location>
</feature>
<protein>
    <submittedName>
        <fullName evidence="7">Simple sugar transport system permease protein</fullName>
    </submittedName>
</protein>
<comment type="subcellular location">
    <subcellularLocation>
        <location evidence="1">Cell membrane</location>
        <topology evidence="1">Multi-pass membrane protein</topology>
    </subcellularLocation>
</comment>
<dbReference type="InterPro" id="IPR001851">
    <property type="entry name" value="ABC_transp_permease"/>
</dbReference>
<proteinExistence type="predicted"/>